<dbReference type="PANTHER" id="PTHR11081">
    <property type="entry name" value="FLAP ENDONUCLEASE FAMILY MEMBER"/>
    <property type="match status" value="1"/>
</dbReference>
<dbReference type="Gene3D" id="3.40.50.1010">
    <property type="entry name" value="5'-nuclease"/>
    <property type="match status" value="2"/>
</dbReference>
<dbReference type="SUPFAM" id="SSF47807">
    <property type="entry name" value="5' to 3' exonuclease, C-terminal subdomain"/>
    <property type="match status" value="1"/>
</dbReference>
<dbReference type="PANTHER" id="PTHR11081:SF75">
    <property type="entry name" value="ENDONUCLEASE, PUTATIVE (AFU_ORTHOLOGUE AFUA_3G13260)-RELATED"/>
    <property type="match status" value="1"/>
</dbReference>
<gene>
    <name evidence="3" type="ORF">TRICI_002253</name>
</gene>
<sequence length="545" mass="62233">MCLALESFAKRWYEEKGRNIRISVDGFQWVYQIQTSSARWQNPSYSDLGKFVKTAIDKIRAFVCLGIGLVVVFDGTDKPVEKREGRFIDSPREVNYLKALCRYVGIPTVEAPGEGEAECAMLQKEGFVDYVFSNDSDAFLTGTTRVVMYYDGGNDNSRRARDRTVWSIDLENDEKVPDMSRADFILCGLLVGGDYDTQGNKGIGIGLAREICQANTRFGAEFREFMGLKEGTRDSPEDLIVVDEVKKQQWLDRLRQELRTNESKYFTTKHPSVQISDSFPNPRTVQYYLQPVVNSELTDHDLFPIPDPRRLHEFVSKTLPAMSWMTFANIFCEPFLVRKIINGSENRDSFTIHSKWRDTTSYRVRFLDHEDILSMEMPNAHQHFEHDTVEDKPIPGYILQQAKSNPIQAYTDRLEAEQFMDRSRKPRIEDFFGHSMGATKKAGSKPASLEPKEGSAEPVNYVPVGPTLTKRTQASRSSLADRSKQRKRVSARDRKLQSRQSGRDKSLTEFFKATKLTSESSIDGQQDGDTDVDEDPTPTERTLTF</sequence>
<dbReference type="EMBL" id="SWFS01000155">
    <property type="protein sequence ID" value="KAA8915608.1"/>
    <property type="molecule type" value="Genomic_DNA"/>
</dbReference>
<organism evidence="3 4">
    <name type="scientific">Trichomonascus ciferrii</name>
    <dbReference type="NCBI Taxonomy" id="44093"/>
    <lineage>
        <taxon>Eukaryota</taxon>
        <taxon>Fungi</taxon>
        <taxon>Dikarya</taxon>
        <taxon>Ascomycota</taxon>
        <taxon>Saccharomycotina</taxon>
        <taxon>Dipodascomycetes</taxon>
        <taxon>Dipodascales</taxon>
        <taxon>Trichomonascaceae</taxon>
        <taxon>Trichomonascus</taxon>
        <taxon>Trichomonascus ciferrii complex</taxon>
    </lineage>
</organism>
<dbReference type="PRINTS" id="PR00853">
    <property type="entry name" value="XPGRADSUPER"/>
</dbReference>
<comment type="caution">
    <text evidence="3">The sequence shown here is derived from an EMBL/GenBank/DDBJ whole genome shotgun (WGS) entry which is preliminary data.</text>
</comment>
<dbReference type="InterPro" id="IPR006086">
    <property type="entry name" value="XPG-I_dom"/>
</dbReference>
<evidence type="ECO:0000256" key="1">
    <source>
        <dbReference type="SAM" id="MobiDB-lite"/>
    </source>
</evidence>
<dbReference type="SMART" id="SM00484">
    <property type="entry name" value="XPGI"/>
    <property type="match status" value="1"/>
</dbReference>
<reference evidence="3" key="1">
    <citation type="journal article" date="2019" name="G3 (Bethesda)">
        <title>Genome Assemblies of Two Rare Opportunistic Yeast Pathogens: Diutina rugosa (syn. Candida rugosa) and Trichomonascus ciferrii (syn. Candida ciferrii).</title>
        <authorList>
            <person name="Mixao V."/>
            <person name="Saus E."/>
            <person name="Hansen A.P."/>
            <person name="Lass-Florl C."/>
            <person name="Gabaldon T."/>
        </authorList>
    </citation>
    <scope>NUCLEOTIDE SEQUENCE</scope>
    <source>
        <strain evidence="3">CBS 4856</strain>
    </source>
</reference>
<feature type="region of interest" description="Disordered" evidence="1">
    <location>
        <begin position="431"/>
        <end position="545"/>
    </location>
</feature>
<dbReference type="SUPFAM" id="SSF88723">
    <property type="entry name" value="PIN domain-like"/>
    <property type="match status" value="1"/>
</dbReference>
<evidence type="ECO:0000313" key="4">
    <source>
        <dbReference type="Proteomes" id="UP000761534"/>
    </source>
</evidence>
<dbReference type="GO" id="GO:0017108">
    <property type="term" value="F:5'-flap endonuclease activity"/>
    <property type="evidence" value="ECO:0007669"/>
    <property type="project" value="TreeGrafter"/>
</dbReference>
<dbReference type="GO" id="GO:0006281">
    <property type="term" value="P:DNA repair"/>
    <property type="evidence" value="ECO:0007669"/>
    <property type="project" value="UniProtKB-ARBA"/>
</dbReference>
<feature type="compositionally biased region" description="Polar residues" evidence="1">
    <location>
        <begin position="469"/>
        <end position="480"/>
    </location>
</feature>
<dbReference type="VEuPathDB" id="FungiDB:TRICI_002253"/>
<feature type="compositionally biased region" description="Acidic residues" evidence="1">
    <location>
        <begin position="526"/>
        <end position="537"/>
    </location>
</feature>
<protein>
    <recommendedName>
        <fullName evidence="2">XPG-I domain-containing protein</fullName>
    </recommendedName>
</protein>
<feature type="domain" description="XPG-I" evidence="2">
    <location>
        <begin position="102"/>
        <end position="170"/>
    </location>
</feature>
<evidence type="ECO:0000313" key="3">
    <source>
        <dbReference type="EMBL" id="KAA8915608.1"/>
    </source>
</evidence>
<dbReference type="InterPro" id="IPR029060">
    <property type="entry name" value="PIN-like_dom_sf"/>
</dbReference>
<dbReference type="CDD" id="cd09870">
    <property type="entry name" value="PIN_YEN1"/>
    <property type="match status" value="1"/>
</dbReference>
<proteinExistence type="predicted"/>
<dbReference type="AlphaFoldDB" id="A0A642V6B6"/>
<accession>A0A642V6B6</accession>
<dbReference type="Proteomes" id="UP000761534">
    <property type="component" value="Unassembled WGS sequence"/>
</dbReference>
<keyword evidence="4" id="KW-1185">Reference proteome</keyword>
<dbReference type="InterPro" id="IPR036279">
    <property type="entry name" value="5-3_exonuclease_C_sf"/>
</dbReference>
<dbReference type="InterPro" id="IPR006084">
    <property type="entry name" value="XPG/Rad2"/>
</dbReference>
<dbReference type="OrthoDB" id="2959108at2759"/>
<evidence type="ECO:0000259" key="2">
    <source>
        <dbReference type="SMART" id="SM00484"/>
    </source>
</evidence>
<dbReference type="Pfam" id="PF00867">
    <property type="entry name" value="XPG_I"/>
    <property type="match status" value="1"/>
</dbReference>
<feature type="compositionally biased region" description="Basic and acidic residues" evidence="1">
    <location>
        <begin position="490"/>
        <end position="507"/>
    </location>
</feature>
<name>A0A642V6B6_9ASCO</name>